<organism evidence="1 2">
    <name type="scientific">Cannabis sativa</name>
    <name type="common">Hemp</name>
    <name type="synonym">Marijuana</name>
    <dbReference type="NCBI Taxonomy" id="3483"/>
    <lineage>
        <taxon>Eukaryota</taxon>
        <taxon>Viridiplantae</taxon>
        <taxon>Streptophyta</taxon>
        <taxon>Embryophyta</taxon>
        <taxon>Tracheophyta</taxon>
        <taxon>Spermatophyta</taxon>
        <taxon>Magnoliopsida</taxon>
        <taxon>eudicotyledons</taxon>
        <taxon>Gunneridae</taxon>
        <taxon>Pentapetalae</taxon>
        <taxon>rosids</taxon>
        <taxon>fabids</taxon>
        <taxon>Rosales</taxon>
        <taxon>Cannabaceae</taxon>
        <taxon>Cannabis</taxon>
    </lineage>
</organism>
<dbReference type="AlphaFoldDB" id="A0A7J6DRF9"/>
<dbReference type="Pfam" id="PF08284">
    <property type="entry name" value="RVP_2"/>
    <property type="match status" value="1"/>
</dbReference>
<evidence type="ECO:0000313" key="2">
    <source>
        <dbReference type="Proteomes" id="UP000583929"/>
    </source>
</evidence>
<name>A0A7J6DRF9_CANSA</name>
<protein>
    <submittedName>
        <fullName evidence="1">Uncharacterized protein</fullName>
    </submittedName>
</protein>
<comment type="caution">
    <text evidence="1">The sequence shown here is derived from an EMBL/GenBank/DDBJ whole genome shotgun (WGS) entry which is preliminary data.</text>
</comment>
<dbReference type="Proteomes" id="UP000583929">
    <property type="component" value="Unassembled WGS sequence"/>
</dbReference>
<evidence type="ECO:0000313" key="1">
    <source>
        <dbReference type="EMBL" id="KAF4348400.1"/>
    </source>
</evidence>
<reference evidence="1 2" key="1">
    <citation type="journal article" date="2020" name="bioRxiv">
        <title>Sequence and annotation of 42 cannabis genomes reveals extensive copy number variation in cannabinoid synthesis and pathogen resistance genes.</title>
        <authorList>
            <person name="Mckernan K.J."/>
            <person name="Helbert Y."/>
            <person name="Kane L.T."/>
            <person name="Ebling H."/>
            <person name="Zhang L."/>
            <person name="Liu B."/>
            <person name="Eaton Z."/>
            <person name="Mclaughlin S."/>
            <person name="Kingan S."/>
            <person name="Baybayan P."/>
            <person name="Concepcion G."/>
            <person name="Jordan M."/>
            <person name="Riva A."/>
            <person name="Barbazuk W."/>
            <person name="Harkins T."/>
        </authorList>
    </citation>
    <scope>NUCLEOTIDE SEQUENCE [LARGE SCALE GENOMIC DNA]</scope>
    <source>
        <strain evidence="2">cv. Jamaican Lion 4</strain>
        <tissue evidence="1">Leaf</tissue>
    </source>
</reference>
<gene>
    <name evidence="1" type="ORF">G4B88_008499</name>
</gene>
<dbReference type="CDD" id="cd00303">
    <property type="entry name" value="retropepsin_like"/>
    <property type="match status" value="1"/>
</dbReference>
<accession>A0A7J6DRF9</accession>
<dbReference type="Gene3D" id="2.40.70.10">
    <property type="entry name" value="Acid Proteases"/>
    <property type="match status" value="1"/>
</dbReference>
<dbReference type="InterPro" id="IPR021109">
    <property type="entry name" value="Peptidase_aspartic_dom_sf"/>
</dbReference>
<sequence>MAKPDNKTLEVLIDTGINNNFILESFASKLNAPLEETKCFKVFDLLLQGHQFEVDLYVLSLCGLDVVFGMQWLQTLGSCVHDHKTLTMDLT</sequence>
<keyword evidence="2" id="KW-1185">Reference proteome</keyword>
<dbReference type="EMBL" id="JAATIQ010000691">
    <property type="protein sequence ID" value="KAF4348400.1"/>
    <property type="molecule type" value="Genomic_DNA"/>
</dbReference>
<proteinExistence type="predicted"/>